<name>A0ABT6UUH9_9GAMM</name>
<comment type="caution">
    <text evidence="4">The sequence shown here is derived from an EMBL/GenBank/DDBJ whole genome shotgun (WGS) entry which is preliminary data.</text>
</comment>
<feature type="compositionally biased region" description="Low complexity" evidence="1">
    <location>
        <begin position="1"/>
        <end position="32"/>
    </location>
</feature>
<accession>A0ABT6UUH9</accession>
<keyword evidence="5" id="KW-1185">Reference proteome</keyword>
<feature type="compositionally biased region" description="Basic and acidic residues" evidence="1">
    <location>
        <begin position="129"/>
        <end position="139"/>
    </location>
</feature>
<dbReference type="InterPro" id="IPR032532">
    <property type="entry name" value="DUF4955"/>
</dbReference>
<evidence type="ECO:0000256" key="1">
    <source>
        <dbReference type="SAM" id="MobiDB-lite"/>
    </source>
</evidence>
<organism evidence="4 5">
    <name type="scientific">Cobetia amphilecti</name>
    <dbReference type="NCBI Taxonomy" id="1055104"/>
    <lineage>
        <taxon>Bacteria</taxon>
        <taxon>Pseudomonadati</taxon>
        <taxon>Pseudomonadota</taxon>
        <taxon>Gammaproteobacteria</taxon>
        <taxon>Oceanospirillales</taxon>
        <taxon>Halomonadaceae</taxon>
        <taxon>Cobetia</taxon>
    </lineage>
</organism>
<evidence type="ECO:0000313" key="4">
    <source>
        <dbReference type="EMBL" id="MDI5885182.1"/>
    </source>
</evidence>
<dbReference type="Proteomes" id="UP001229025">
    <property type="component" value="Unassembled WGS sequence"/>
</dbReference>
<proteinExistence type="predicted"/>
<protein>
    <submittedName>
        <fullName evidence="4">DUF4955 domain-containing protein</fullName>
    </submittedName>
</protein>
<feature type="region of interest" description="Disordered" evidence="1">
    <location>
        <begin position="95"/>
        <end position="157"/>
    </location>
</feature>
<dbReference type="RefSeq" id="WP_284727104.1">
    <property type="nucleotide sequence ID" value="NZ_JASCSA010000009.1"/>
</dbReference>
<evidence type="ECO:0000256" key="2">
    <source>
        <dbReference type="SAM" id="Phobius"/>
    </source>
</evidence>
<dbReference type="SUPFAM" id="SSF51126">
    <property type="entry name" value="Pectin lyase-like"/>
    <property type="match status" value="1"/>
</dbReference>
<dbReference type="Pfam" id="PF16315">
    <property type="entry name" value="DUF4955"/>
    <property type="match status" value="1"/>
</dbReference>
<keyword evidence="2" id="KW-0472">Membrane</keyword>
<feature type="domain" description="DUF4955" evidence="3">
    <location>
        <begin position="528"/>
        <end position="633"/>
    </location>
</feature>
<reference evidence="4 5" key="1">
    <citation type="submission" date="2023-04" db="EMBL/GenBank/DDBJ databases">
        <authorList>
            <person name="Otstavnykh N."/>
            <person name="Seitkalieva A."/>
            <person name="Bystritskaya E."/>
        </authorList>
    </citation>
    <scope>NUCLEOTIDE SEQUENCE [LARGE SCALE GENOMIC DNA]</scope>
    <source>
        <strain evidence="4 5">NRIC 0815</strain>
    </source>
</reference>
<dbReference type="InterPro" id="IPR012334">
    <property type="entry name" value="Pectin_lyas_fold"/>
</dbReference>
<evidence type="ECO:0000313" key="5">
    <source>
        <dbReference type="Proteomes" id="UP001229025"/>
    </source>
</evidence>
<feature type="transmembrane region" description="Helical" evidence="2">
    <location>
        <begin position="39"/>
        <end position="59"/>
    </location>
</feature>
<gene>
    <name evidence="4" type="ORF">QLT01_12540</name>
</gene>
<reference evidence="5" key="2">
    <citation type="submission" date="2023-07" db="EMBL/GenBank/DDBJ databases">
        <title>Genome-based characterization of strain KMM 296 and proposal for reclassification of Cobetia litoralis and Cobetia pacifica, and emended description of the species Cobetia amphilecti and Cobetia marina.</title>
        <authorList>
            <person name="Balabanova L."/>
            <person name="Nedashkovskaya O."/>
        </authorList>
    </citation>
    <scope>NUCLEOTIDE SEQUENCE [LARGE SCALE GENOMIC DNA]</scope>
    <source>
        <strain evidence="5">NRIC 0815</strain>
    </source>
</reference>
<keyword evidence="2" id="KW-0812">Transmembrane</keyword>
<dbReference type="InterPro" id="IPR011050">
    <property type="entry name" value="Pectin_lyase_fold/virulence"/>
</dbReference>
<dbReference type="Gene3D" id="2.160.20.10">
    <property type="entry name" value="Single-stranded right-handed beta-helix, Pectin lyase-like"/>
    <property type="match status" value="1"/>
</dbReference>
<evidence type="ECO:0000259" key="3">
    <source>
        <dbReference type="Pfam" id="PF16315"/>
    </source>
</evidence>
<sequence>MSSSRSPHRSSTGSASKGASHGASHGDSPSPGRKNRRRLWAGLTGLSIACVVALGWWAGTPFDNPDATTPDQQVGGGEAGQSTLWQQYQRVWQANQARSPEARKPLPLPDVSRAGYHQGEALPAPELELESRDAGEASDKGSAGKGTAAKGTADESEKGVLRRFDVTAYGADGSDTLSDRRAILEAHAAMRDWQRQDSDDADRPARRGVLYFPAGDYVVYGAAERDWFHSRLVALKAAVADSERQQALREALLKMQGLSLAGSHWTLMGAGSDVTHLRQTRPMLPLHSSWYWSTPWLLHLGNLAEGGKQEEWQAVTPTSHRQPADTQDTITLADETDESDGAALSPGDEVLLESIDKRPEAVARALAPYQMEKDASTGESRWLIERDGVIKRARYRVVARDGKRLTLSLPVVHERFPGEQWRIARLHPAREVGVQGITLKGNWRGHFKHHRSAEDDSGFGLLDLDGITDGWVRDVRLDSFNQGVKVRHSSQLTLEDVTMTGKPGHIAMTISDSNQVLARQVVDQSHAWHAPGVARYATHNVYLELEHAGDSGIELHGQQSRDNVFDRKRGGHVRDRWGASVGHQPNHLRGLVLWNPVNTGKPHAAWPFMRADSHFGKVIMPTVVGATGHALGIANRHDYARVMNAKGVTEYDPLPPMDALQARVESPGEAVKPASLYRAQRELLQETRE</sequence>
<dbReference type="EMBL" id="JASCSA010000009">
    <property type="protein sequence ID" value="MDI5885182.1"/>
    <property type="molecule type" value="Genomic_DNA"/>
</dbReference>
<feature type="region of interest" description="Disordered" evidence="1">
    <location>
        <begin position="1"/>
        <end position="36"/>
    </location>
</feature>
<keyword evidence="2" id="KW-1133">Transmembrane helix</keyword>